<dbReference type="Pfam" id="PF01944">
    <property type="entry name" value="SpoIIM"/>
    <property type="match status" value="1"/>
</dbReference>
<reference evidence="3" key="1">
    <citation type="journal article" date="2020" name="mSystems">
        <title>Genome- and Community-Level Interaction Insights into Carbon Utilization and Element Cycling Functions of Hydrothermarchaeota in Hydrothermal Sediment.</title>
        <authorList>
            <person name="Zhou Z."/>
            <person name="Liu Y."/>
            <person name="Xu W."/>
            <person name="Pan J."/>
            <person name="Luo Z.H."/>
            <person name="Li M."/>
        </authorList>
    </citation>
    <scope>NUCLEOTIDE SEQUENCE [LARGE SCALE GENOMIC DNA]</scope>
    <source>
        <strain evidence="3">SpSt-192</strain>
    </source>
</reference>
<evidence type="ECO:0000313" key="3">
    <source>
        <dbReference type="EMBL" id="HEX70023.1"/>
    </source>
</evidence>
<organism evidence="3">
    <name type="scientific">Thermorudis sp</name>
    <dbReference type="NCBI Taxonomy" id="1969470"/>
    <lineage>
        <taxon>Bacteria</taxon>
        <taxon>Pseudomonadati</taxon>
        <taxon>Thermomicrobiota</taxon>
        <taxon>Thermomicrobia</taxon>
        <taxon>Thermomicrobia incertae sedis</taxon>
        <taxon>Thermorudis</taxon>
    </lineage>
</organism>
<feature type="transmembrane region" description="Helical" evidence="1">
    <location>
        <begin position="49"/>
        <end position="73"/>
    </location>
</feature>
<keyword evidence="2" id="KW-0732">Signal</keyword>
<evidence type="ECO:0008006" key="4">
    <source>
        <dbReference type="Google" id="ProtNLM"/>
    </source>
</evidence>
<dbReference type="AlphaFoldDB" id="A0A7C2WA68"/>
<name>A0A7C2WA68_9BACT</name>
<protein>
    <recommendedName>
        <fullName evidence="4">Stage II sporulation protein M</fullName>
    </recommendedName>
</protein>
<feature type="transmembrane region" description="Helical" evidence="1">
    <location>
        <begin position="94"/>
        <end position="116"/>
    </location>
</feature>
<proteinExistence type="predicted"/>
<accession>A0A7C2WA68</accession>
<dbReference type="EMBL" id="DSID01000165">
    <property type="protein sequence ID" value="HEX70023.1"/>
    <property type="molecule type" value="Genomic_DNA"/>
</dbReference>
<keyword evidence="1" id="KW-0472">Membrane</keyword>
<evidence type="ECO:0000256" key="1">
    <source>
        <dbReference type="SAM" id="Phobius"/>
    </source>
</evidence>
<feature type="transmembrane region" description="Helical" evidence="1">
    <location>
        <begin position="136"/>
        <end position="160"/>
    </location>
</feature>
<keyword evidence="1" id="KW-1133">Transmembrane helix</keyword>
<dbReference type="InterPro" id="IPR002798">
    <property type="entry name" value="SpoIIM-like"/>
</dbReference>
<feature type="chain" id="PRO_5027988678" description="Stage II sporulation protein M" evidence="2">
    <location>
        <begin position="25"/>
        <end position="205"/>
    </location>
</feature>
<keyword evidence="1" id="KW-0812">Transmembrane</keyword>
<sequence length="205" mass="21241">MILLLTLLSVLVALALLGAVAAVAAASPPDPTRYAIPGLNVRADLGDYLHILIRNTLVLALHALACVAGFIAGSSLPLQAQYLSGFNRLVHERAGPLAMAFVAAATLFSLATQAYVLGGTASTLAAQLGVGLGELLVSLLPHALPELTAVFLPLAAWLLLSREGRWNELLAATAVCVAVALPVLFATAAIELTVWPRLLAKLAWG</sequence>
<gene>
    <name evidence="3" type="ORF">ENP13_02100</name>
</gene>
<comment type="caution">
    <text evidence="3">The sequence shown here is derived from an EMBL/GenBank/DDBJ whole genome shotgun (WGS) entry which is preliminary data.</text>
</comment>
<evidence type="ECO:0000256" key="2">
    <source>
        <dbReference type="SAM" id="SignalP"/>
    </source>
</evidence>
<feature type="signal peptide" evidence="2">
    <location>
        <begin position="1"/>
        <end position="24"/>
    </location>
</feature>
<feature type="transmembrane region" description="Helical" evidence="1">
    <location>
        <begin position="169"/>
        <end position="190"/>
    </location>
</feature>